<keyword evidence="4 8" id="KW-0547">Nucleotide-binding</keyword>
<comment type="similarity">
    <text evidence="8">Belongs to the MobA family.</text>
</comment>
<dbReference type="RefSeq" id="WP_248159069.1">
    <property type="nucleotide sequence ID" value="NZ_JAKZAJ010000004.1"/>
</dbReference>
<keyword evidence="3 8" id="KW-0479">Metal-binding</keyword>
<dbReference type="PANTHER" id="PTHR19136">
    <property type="entry name" value="MOLYBDENUM COFACTOR GUANYLYLTRANSFERASE"/>
    <property type="match status" value="1"/>
</dbReference>
<feature type="binding site" evidence="8">
    <location>
        <position position="74"/>
    </location>
    <ligand>
        <name>GTP</name>
        <dbReference type="ChEBI" id="CHEBI:37565"/>
    </ligand>
</feature>
<comment type="catalytic activity">
    <reaction evidence="8">
        <text>Mo-molybdopterin + GTP + H(+) = Mo-molybdopterin guanine dinucleotide + diphosphate</text>
        <dbReference type="Rhea" id="RHEA:34243"/>
        <dbReference type="ChEBI" id="CHEBI:15378"/>
        <dbReference type="ChEBI" id="CHEBI:33019"/>
        <dbReference type="ChEBI" id="CHEBI:37565"/>
        <dbReference type="ChEBI" id="CHEBI:71302"/>
        <dbReference type="ChEBI" id="CHEBI:71310"/>
        <dbReference type="EC" id="2.7.7.77"/>
    </reaction>
</comment>
<evidence type="ECO:0000256" key="1">
    <source>
        <dbReference type="ARBA" id="ARBA00022490"/>
    </source>
</evidence>
<comment type="cofactor">
    <cofactor evidence="8">
        <name>Mg(2+)</name>
        <dbReference type="ChEBI" id="CHEBI:18420"/>
    </cofactor>
</comment>
<evidence type="ECO:0000259" key="9">
    <source>
        <dbReference type="Pfam" id="PF12804"/>
    </source>
</evidence>
<dbReference type="SUPFAM" id="SSF53448">
    <property type="entry name" value="Nucleotide-diphospho-sugar transferases"/>
    <property type="match status" value="1"/>
</dbReference>
<organism evidence="10 11">
    <name type="scientific">Marinobacter koreensis</name>
    <dbReference type="NCBI Taxonomy" id="335974"/>
    <lineage>
        <taxon>Bacteria</taxon>
        <taxon>Pseudomonadati</taxon>
        <taxon>Pseudomonadota</taxon>
        <taxon>Gammaproteobacteria</taxon>
        <taxon>Pseudomonadales</taxon>
        <taxon>Marinobacteraceae</taxon>
        <taxon>Marinobacter</taxon>
    </lineage>
</organism>
<dbReference type="InterPro" id="IPR013482">
    <property type="entry name" value="Molybde_CF_guanTrfase"/>
</dbReference>
<proteinExistence type="inferred from homology"/>
<evidence type="ECO:0000313" key="11">
    <source>
        <dbReference type="Proteomes" id="UP001596055"/>
    </source>
</evidence>
<accession>A0ABW0RUU3</accession>
<gene>
    <name evidence="8 10" type="primary">mobA</name>
    <name evidence="10" type="ORF">ACFPQA_16875</name>
</gene>
<evidence type="ECO:0000313" key="10">
    <source>
        <dbReference type="EMBL" id="MFC5546742.1"/>
    </source>
</evidence>
<evidence type="ECO:0000256" key="4">
    <source>
        <dbReference type="ARBA" id="ARBA00022741"/>
    </source>
</evidence>
<dbReference type="GO" id="GO:0061603">
    <property type="term" value="F:molybdenum cofactor guanylyltransferase activity"/>
    <property type="evidence" value="ECO:0007669"/>
    <property type="project" value="UniProtKB-EC"/>
</dbReference>
<feature type="binding site" evidence="8">
    <location>
        <position position="108"/>
    </location>
    <ligand>
        <name>GTP</name>
        <dbReference type="ChEBI" id="CHEBI:37565"/>
    </ligand>
</feature>
<comment type="caution">
    <text evidence="8">Lacks conserved residue(s) required for the propagation of feature annotation.</text>
</comment>
<dbReference type="EC" id="2.7.7.77" evidence="8"/>
<dbReference type="EMBL" id="JBHSNL010000006">
    <property type="protein sequence ID" value="MFC5546742.1"/>
    <property type="molecule type" value="Genomic_DNA"/>
</dbReference>
<keyword evidence="2 8" id="KW-0808">Transferase</keyword>
<keyword evidence="5 8" id="KW-0460">Magnesium</keyword>
<dbReference type="HAMAP" id="MF_00316">
    <property type="entry name" value="MobA"/>
    <property type="match status" value="1"/>
</dbReference>
<dbReference type="InterPro" id="IPR025877">
    <property type="entry name" value="MobA-like_NTP_Trfase"/>
</dbReference>
<feature type="binding site" evidence="8">
    <location>
        <position position="27"/>
    </location>
    <ligand>
        <name>GTP</name>
        <dbReference type="ChEBI" id="CHEBI:37565"/>
    </ligand>
</feature>
<dbReference type="CDD" id="cd02503">
    <property type="entry name" value="MobA"/>
    <property type="match status" value="1"/>
</dbReference>
<name>A0ABW0RUU3_9GAMM</name>
<keyword evidence="11" id="KW-1185">Reference proteome</keyword>
<evidence type="ECO:0000256" key="3">
    <source>
        <dbReference type="ARBA" id="ARBA00022723"/>
    </source>
</evidence>
<keyword evidence="7 8" id="KW-0501">Molybdenum cofactor biosynthesis</keyword>
<dbReference type="Gene3D" id="3.90.550.10">
    <property type="entry name" value="Spore Coat Polysaccharide Biosynthesis Protein SpsA, Chain A"/>
    <property type="match status" value="1"/>
</dbReference>
<keyword evidence="6 8" id="KW-0342">GTP-binding</keyword>
<evidence type="ECO:0000256" key="7">
    <source>
        <dbReference type="ARBA" id="ARBA00023150"/>
    </source>
</evidence>
<keyword evidence="10" id="KW-0548">Nucleotidyltransferase</keyword>
<evidence type="ECO:0000256" key="6">
    <source>
        <dbReference type="ARBA" id="ARBA00023134"/>
    </source>
</evidence>
<comment type="subcellular location">
    <subcellularLocation>
        <location evidence="8">Cytoplasm</location>
    </subcellularLocation>
</comment>
<dbReference type="Proteomes" id="UP001596055">
    <property type="component" value="Unassembled WGS sequence"/>
</dbReference>
<comment type="function">
    <text evidence="8">Transfers a GMP moiety from GTP to Mo-molybdopterin (Mo-MPT) cofactor (Moco or molybdenum cofactor) to form Mo-molybdopterin guanine dinucleotide (Mo-MGD) cofactor.</text>
</comment>
<feature type="binding site" evidence="8">
    <location>
        <begin position="14"/>
        <end position="16"/>
    </location>
    <ligand>
        <name>GTP</name>
        <dbReference type="ChEBI" id="CHEBI:37565"/>
    </ligand>
</feature>
<comment type="domain">
    <text evidence="8">The N-terminal domain determines nucleotide recognition and specific binding, while the C-terminal domain determines the specific binding to the target protein.</text>
</comment>
<sequence length="197" mass="21181">MNNTGDTRIIGLLLAGGQGTRMGGRDKGWVEYRGRPMAQWVFEALALTCSPVLISANRSLDRYEALAPGLVFEDFPENLGQGPLAGLLRGLVAAETLGATAVMVSPCDTPDITPTLCRTLVEAWQSRPCRPILAESEGRIHPLHGVYPVALAETLAETLRTGERRVMGFARSVGAEGLSLPGSEALFHNRNRPEDMG</sequence>
<evidence type="ECO:0000256" key="2">
    <source>
        <dbReference type="ARBA" id="ARBA00022679"/>
    </source>
</evidence>
<dbReference type="PANTHER" id="PTHR19136:SF81">
    <property type="entry name" value="MOLYBDENUM COFACTOR GUANYLYLTRANSFERASE"/>
    <property type="match status" value="1"/>
</dbReference>
<dbReference type="Pfam" id="PF12804">
    <property type="entry name" value="NTP_transf_3"/>
    <property type="match status" value="1"/>
</dbReference>
<evidence type="ECO:0000256" key="5">
    <source>
        <dbReference type="ARBA" id="ARBA00022842"/>
    </source>
</evidence>
<comment type="caution">
    <text evidence="10">The sequence shown here is derived from an EMBL/GenBank/DDBJ whole genome shotgun (WGS) entry which is preliminary data.</text>
</comment>
<dbReference type="InterPro" id="IPR029044">
    <property type="entry name" value="Nucleotide-diphossugar_trans"/>
</dbReference>
<dbReference type="NCBIfam" id="TIGR02665">
    <property type="entry name" value="molyb_mobA"/>
    <property type="match status" value="1"/>
</dbReference>
<reference evidence="11" key="1">
    <citation type="journal article" date="2019" name="Int. J. Syst. Evol. Microbiol.">
        <title>The Global Catalogue of Microorganisms (GCM) 10K type strain sequencing project: providing services to taxonomists for standard genome sequencing and annotation.</title>
        <authorList>
            <consortium name="The Broad Institute Genomics Platform"/>
            <consortium name="The Broad Institute Genome Sequencing Center for Infectious Disease"/>
            <person name="Wu L."/>
            <person name="Ma J."/>
        </authorList>
    </citation>
    <scope>NUCLEOTIDE SEQUENCE [LARGE SCALE GENOMIC DNA]</scope>
    <source>
        <strain evidence="11">CGMCC 4.1799</strain>
    </source>
</reference>
<feature type="domain" description="MobA-like NTP transferase" evidence="9">
    <location>
        <begin position="11"/>
        <end position="168"/>
    </location>
</feature>
<keyword evidence="1 8" id="KW-0963">Cytoplasm</keyword>
<comment type="subunit">
    <text evidence="8">Monomer.</text>
</comment>
<protein>
    <recommendedName>
        <fullName evidence="8">Molybdenum cofactor guanylyltransferase</fullName>
        <shortName evidence="8">MoCo guanylyltransferase</shortName>
        <ecNumber evidence="8">2.7.7.77</ecNumber>
    </recommendedName>
    <alternativeName>
        <fullName evidence="8">GTP:molybdopterin guanylyltransferase</fullName>
    </alternativeName>
    <alternativeName>
        <fullName evidence="8">Mo-MPT guanylyltransferase</fullName>
    </alternativeName>
    <alternativeName>
        <fullName evidence="8">Molybdopterin guanylyltransferase</fullName>
    </alternativeName>
    <alternativeName>
        <fullName evidence="8">Molybdopterin-guanine dinucleotide synthase</fullName>
        <shortName evidence="8">MGD synthase</shortName>
    </alternativeName>
</protein>
<evidence type="ECO:0000256" key="8">
    <source>
        <dbReference type="HAMAP-Rule" id="MF_00316"/>
    </source>
</evidence>
<feature type="binding site" evidence="8">
    <location>
        <position position="108"/>
    </location>
    <ligand>
        <name>Mg(2+)</name>
        <dbReference type="ChEBI" id="CHEBI:18420"/>
    </ligand>
</feature>